<reference evidence="2 3" key="1">
    <citation type="journal article" date="2015" name="Genome Biol. Evol.">
        <title>Comparative Genomics of a Bacterivorous Green Alga Reveals Evolutionary Causalities and Consequences of Phago-Mixotrophic Mode of Nutrition.</title>
        <authorList>
            <person name="Burns J.A."/>
            <person name="Paasch A."/>
            <person name="Narechania A."/>
            <person name="Kim E."/>
        </authorList>
    </citation>
    <scope>NUCLEOTIDE SEQUENCE [LARGE SCALE GENOMIC DNA]</scope>
    <source>
        <strain evidence="2 3">PLY_AMNH</strain>
    </source>
</reference>
<dbReference type="EMBL" id="LGRX02022370">
    <property type="protein sequence ID" value="KAK3255698.1"/>
    <property type="molecule type" value="Genomic_DNA"/>
</dbReference>
<comment type="caution">
    <text evidence="2">The sequence shown here is derived from an EMBL/GenBank/DDBJ whole genome shotgun (WGS) entry which is preliminary data.</text>
</comment>
<dbReference type="AlphaFoldDB" id="A0AAE0F9R7"/>
<organism evidence="2 3">
    <name type="scientific">Cymbomonas tetramitiformis</name>
    <dbReference type="NCBI Taxonomy" id="36881"/>
    <lineage>
        <taxon>Eukaryota</taxon>
        <taxon>Viridiplantae</taxon>
        <taxon>Chlorophyta</taxon>
        <taxon>Pyramimonadophyceae</taxon>
        <taxon>Pyramimonadales</taxon>
        <taxon>Pyramimonadaceae</taxon>
        <taxon>Cymbomonas</taxon>
    </lineage>
</organism>
<name>A0AAE0F9R7_9CHLO</name>
<accession>A0AAE0F9R7</accession>
<dbReference type="Proteomes" id="UP001190700">
    <property type="component" value="Unassembled WGS sequence"/>
</dbReference>
<sequence>EEGLSIAPQEGLSIAPQEQGLSIAPQEEGLSIAPQQGLSIRAEGRAAGHNASLRARAAAERVFREKLMRKRQSPTVETQPSGGGSTEWPARCRGSTHGSVNVGFVKALGLGMLGGVCMGLGMLGECMGLGMLGVCMGAGMLGPNKVDLGGPDLHD</sequence>
<protein>
    <submittedName>
        <fullName evidence="2">Uncharacterized protein</fullName>
    </submittedName>
</protein>
<evidence type="ECO:0000256" key="1">
    <source>
        <dbReference type="SAM" id="MobiDB-lite"/>
    </source>
</evidence>
<evidence type="ECO:0000313" key="3">
    <source>
        <dbReference type="Proteomes" id="UP001190700"/>
    </source>
</evidence>
<proteinExistence type="predicted"/>
<gene>
    <name evidence="2" type="ORF">CYMTET_35131</name>
</gene>
<feature type="non-terminal residue" evidence="2">
    <location>
        <position position="1"/>
    </location>
</feature>
<evidence type="ECO:0000313" key="2">
    <source>
        <dbReference type="EMBL" id="KAK3255698.1"/>
    </source>
</evidence>
<feature type="region of interest" description="Disordered" evidence="1">
    <location>
        <begin position="65"/>
        <end position="92"/>
    </location>
</feature>
<keyword evidence="3" id="KW-1185">Reference proteome</keyword>